<organism evidence="20 21">
    <name type="scientific">Schizosaccharomyces osmophilus</name>
    <dbReference type="NCBI Taxonomy" id="2545709"/>
    <lineage>
        <taxon>Eukaryota</taxon>
        <taxon>Fungi</taxon>
        <taxon>Dikarya</taxon>
        <taxon>Ascomycota</taxon>
        <taxon>Taphrinomycotina</taxon>
        <taxon>Schizosaccharomycetes</taxon>
        <taxon>Schizosaccharomycetales</taxon>
        <taxon>Schizosaccharomycetaceae</taxon>
        <taxon>Schizosaccharomyces</taxon>
    </lineage>
</organism>
<comment type="subcellular location">
    <subcellularLocation>
        <location evidence="3">Cytoplasmic vesicle</location>
        <location evidence="3">COPII-coated vesicle membrane</location>
        <topology evidence="3">Multi-pass membrane protein</topology>
    </subcellularLocation>
    <subcellularLocation>
        <location evidence="1">Endoplasmic reticulum</location>
    </subcellularLocation>
    <subcellularLocation>
        <location evidence="2">Golgi apparatus membrane</location>
    </subcellularLocation>
</comment>
<evidence type="ECO:0000313" key="21">
    <source>
        <dbReference type="Proteomes" id="UP001212411"/>
    </source>
</evidence>
<feature type="transmembrane region" description="Helical" evidence="18">
    <location>
        <begin position="420"/>
        <end position="441"/>
    </location>
</feature>
<feature type="transmembrane region" description="Helical" evidence="18">
    <location>
        <begin position="36"/>
        <end position="57"/>
    </location>
</feature>
<gene>
    <name evidence="20" type="primary">scp1</name>
    <name evidence="20" type="ORF">SOMG_00480</name>
</gene>
<comment type="similarity">
    <text evidence="4">Belongs to the WD repeat SCAP family.</text>
</comment>
<dbReference type="InterPro" id="IPR030225">
    <property type="entry name" value="SCAP"/>
</dbReference>
<dbReference type="InterPro" id="IPR015943">
    <property type="entry name" value="WD40/YVTN_repeat-like_dom_sf"/>
</dbReference>
<feature type="transmembrane region" description="Helical" evidence="18">
    <location>
        <begin position="537"/>
        <end position="558"/>
    </location>
</feature>
<dbReference type="PROSITE" id="PS50082">
    <property type="entry name" value="WD_REPEATS_2"/>
    <property type="match status" value="1"/>
</dbReference>
<evidence type="ECO:0000256" key="2">
    <source>
        <dbReference type="ARBA" id="ARBA00004394"/>
    </source>
</evidence>
<keyword evidence="10" id="KW-0333">Golgi apparatus</keyword>
<dbReference type="KEGG" id="som:SOMG_00480"/>
<proteinExistence type="inferred from homology"/>
<evidence type="ECO:0000256" key="14">
    <source>
        <dbReference type="ARBA" id="ARBA00023166"/>
    </source>
</evidence>
<evidence type="ECO:0000256" key="3">
    <source>
        <dbReference type="ARBA" id="ARBA00004557"/>
    </source>
</evidence>
<evidence type="ECO:0000256" key="8">
    <source>
        <dbReference type="ARBA" id="ARBA00022737"/>
    </source>
</evidence>
<evidence type="ECO:0000256" key="12">
    <source>
        <dbReference type="ARBA" id="ARBA00023121"/>
    </source>
</evidence>
<evidence type="ECO:0000256" key="17">
    <source>
        <dbReference type="PROSITE-ProRule" id="PRU00221"/>
    </source>
</evidence>
<feature type="repeat" description="WD" evidence="17">
    <location>
        <begin position="588"/>
        <end position="629"/>
    </location>
</feature>
<keyword evidence="18" id="KW-0812">Transmembrane</keyword>
<keyword evidence="21" id="KW-1185">Reference proteome</keyword>
<keyword evidence="18" id="KW-1133">Transmembrane helix</keyword>
<dbReference type="GO" id="GO:0032934">
    <property type="term" value="F:sterol binding"/>
    <property type="evidence" value="ECO:0007669"/>
    <property type="project" value="InterPro"/>
</dbReference>
<keyword evidence="12" id="KW-0446">Lipid-binding</keyword>
<keyword evidence="8" id="KW-0677">Repeat</keyword>
<reference evidence="20 21" key="1">
    <citation type="journal article" date="2023" name="G3 (Bethesda)">
        <title>A high-quality reference genome for the fission yeast Schizosaccharomyces osmophilus.</title>
        <authorList>
            <person name="Jia G.S."/>
            <person name="Zhang W.C."/>
            <person name="Liang Y."/>
            <person name="Liu X.H."/>
            <person name="Rhind N."/>
            <person name="Pidoux A."/>
            <person name="Brysch-Herzberg M."/>
            <person name="Du L.L."/>
        </authorList>
    </citation>
    <scope>NUCLEOTIDE SEQUENCE [LARGE SCALE GENOMIC DNA]</scope>
    <source>
        <strain evidence="20 21">CBS 15793</strain>
    </source>
</reference>
<protein>
    <recommendedName>
        <fullName evidence="5">Sterol regulatory element-binding protein cleavage-activating protein</fullName>
    </recommendedName>
</protein>
<name>A0AAE9WC50_9SCHI</name>
<evidence type="ECO:0000256" key="5">
    <source>
        <dbReference type="ARBA" id="ARBA00019541"/>
    </source>
</evidence>
<feature type="transmembrane region" description="Helical" evidence="18">
    <location>
        <begin position="259"/>
        <end position="282"/>
    </location>
</feature>
<dbReference type="InterPro" id="IPR001680">
    <property type="entry name" value="WD40_rpt"/>
</dbReference>
<dbReference type="AlphaFoldDB" id="A0AAE9WC50"/>
<feature type="transmembrane region" description="Helical" evidence="18">
    <location>
        <begin position="294"/>
        <end position="311"/>
    </location>
</feature>
<evidence type="ECO:0000256" key="1">
    <source>
        <dbReference type="ARBA" id="ARBA00004240"/>
    </source>
</evidence>
<dbReference type="GeneID" id="80873963"/>
<dbReference type="PANTHER" id="PTHR46378:SF1">
    <property type="entry name" value="STEROL REGULATORY ELEMENT-BINDING PROTEIN CLEAVAGE-ACTIVATING PROTEIN"/>
    <property type="match status" value="1"/>
</dbReference>
<evidence type="ECO:0000256" key="11">
    <source>
        <dbReference type="ARBA" id="ARBA00023098"/>
    </source>
</evidence>
<feature type="transmembrane region" description="Helical" evidence="18">
    <location>
        <begin position="363"/>
        <end position="386"/>
    </location>
</feature>
<feature type="transmembrane region" description="Helical" evidence="18">
    <location>
        <begin position="331"/>
        <end position="357"/>
    </location>
</feature>
<dbReference type="GO" id="GO:0032933">
    <property type="term" value="P:SREBP signaling pathway"/>
    <property type="evidence" value="ECO:0007669"/>
    <property type="project" value="InterPro"/>
</dbReference>
<feature type="domain" description="SSD" evidence="19">
    <location>
        <begin position="239"/>
        <end position="388"/>
    </location>
</feature>
<dbReference type="PANTHER" id="PTHR46378">
    <property type="entry name" value="STEROL REGULATORY ELEMENT-BINDING PROTEIN CLEAVAGE-ACTIVATING PROTEIN"/>
    <property type="match status" value="1"/>
</dbReference>
<keyword evidence="11" id="KW-0443">Lipid metabolism</keyword>
<dbReference type="GO" id="GO:0032936">
    <property type="term" value="C:SREBP-SCAP complex"/>
    <property type="evidence" value="ECO:0007669"/>
    <property type="project" value="TreeGrafter"/>
</dbReference>
<evidence type="ECO:0000256" key="15">
    <source>
        <dbReference type="ARBA" id="ARBA00023221"/>
    </source>
</evidence>
<feature type="transmembrane region" description="Helical" evidence="18">
    <location>
        <begin position="231"/>
        <end position="247"/>
    </location>
</feature>
<dbReference type="EMBL" id="CP115611">
    <property type="protein sequence ID" value="WBW72507.1"/>
    <property type="molecule type" value="Genomic_DNA"/>
</dbReference>
<dbReference type="Gene3D" id="2.130.10.10">
    <property type="entry name" value="YVTN repeat-like/Quinoprotein amine dehydrogenase"/>
    <property type="match status" value="1"/>
</dbReference>
<evidence type="ECO:0000256" key="6">
    <source>
        <dbReference type="ARBA" id="ARBA00022548"/>
    </source>
</evidence>
<evidence type="ECO:0000256" key="18">
    <source>
        <dbReference type="SAM" id="Phobius"/>
    </source>
</evidence>
<keyword evidence="15" id="KW-0753">Steroid metabolism</keyword>
<dbReference type="RefSeq" id="XP_056036750.1">
    <property type="nucleotide sequence ID" value="XM_056179274.1"/>
</dbReference>
<dbReference type="PROSITE" id="PS50156">
    <property type="entry name" value="SSD"/>
    <property type="match status" value="1"/>
</dbReference>
<evidence type="ECO:0000256" key="10">
    <source>
        <dbReference type="ARBA" id="ARBA00023034"/>
    </source>
</evidence>
<evidence type="ECO:0000256" key="16">
    <source>
        <dbReference type="ARBA" id="ARBA00045958"/>
    </source>
</evidence>
<dbReference type="InterPro" id="IPR053958">
    <property type="entry name" value="HMGCR/SNAP/NPC1-like_SSD"/>
</dbReference>
<accession>A0AAE9WC50</accession>
<sequence>MKFTAFKGCRTTKKSTRALFPAFIANYSYCIASNPWYFILIFTLLSITGVYSALVAYQQSLSDSSLTTWSAWFAESTNARPSVITKQLYLLGTNSSVYSEDYLSNAYRWETSFHEYLAHNDYPCIRDEKSCVTISPIPKFYEKVNPIAKYSYTQCLPEEPRLSNNDTIAEGRDSLSAFVITYFLKPEQLDTFDSVLRSFSSDSPQLYASTIDRNPTTVVAQLPDIIRIHRWYLWFGFGVLLYGYLYLSLVRLQDVRAKFGLTSTIFIQSGTAYLSACSILYFFERTGPICPWPIAYYIIIFMDIENSFRLLRMVIASPPTKRVPSRVMGGFTATFLTSLTSLFTKLVTLFILSFFVYPLVQEFCLFLACSFVISFMLHMSFFLAVLSVDIRRLELQDFLDAPTSAITTKWCFKYLDFFKFLWSPCIINNLGVFSLYAYIIFLQLRSSMQINGFWRLASPNIRFLITLYHRLGRITRERKLFPLITTGWFADSSFLKSLAQKTDTDELIFALYRPIIIDTIDRDDYTSIYNSFYDRRVWRWSTFFSVLFIIDFAVGVLVKGLLRGWSDHDENANDESLHQEKFLIQPIPLHHQLDILKIAISSNHKILASYGLDKCLVVWDLQTSRVKLKLNKQQMPKTIKTFAIDPNGNLIALFSKDILYILDVNTPCLLFQCFFQCQTKGKLDAFWLPDKHLSEEIKVYNLVVTEPSGEIQVFRIKLDGGVADIFLEHKFKLGVAIFKSVPILSPIANRFICFTAENRVIVYTKKGSEWIPSNMNENNKISSEKIKDIFPISPADILFIADESKVAMVNLKDNRVIYNFAISNVADGTLTVGVSNSRFVKGQFRISSISFCFVHQTTRNVVYRHYENADNESYMVLNEWDMGPNQVDLHDPDNSIMEHSFESLEESNHEMNDLGSWVMSFDGMYVYGIRKQKNIKKPHVSQPVNLYANASLRNRKQKLNHRHEWTSYVPLLDSYLQEVRHKRSLRGNAGSQSWEVWMYSQAEKRERTRQLKMFNQLYIADPGPSLVISQRSVAITLGNYITFVGYDSKNAREFYYDNVSYEMNIILEQKRKSLM</sequence>
<evidence type="ECO:0000256" key="7">
    <source>
        <dbReference type="ARBA" id="ARBA00022574"/>
    </source>
</evidence>
<evidence type="ECO:0000256" key="4">
    <source>
        <dbReference type="ARBA" id="ARBA00007410"/>
    </source>
</evidence>
<keyword evidence="14" id="KW-1207">Sterol metabolism</keyword>
<dbReference type="InterPro" id="IPR000731">
    <property type="entry name" value="SSD"/>
</dbReference>
<comment type="function">
    <text evidence="16">Escort protein required for cholesterol as well as lipid homeostasis. Regulates export of the SCAP-SREBP complex from the endoplasmic reticulum to the Golgi upon low cholesterol, thereby regulating the processing of sterol regulatory element-binding proteins (SREBPs) SREBF1/SREBP1 and SREBF2/SREBP2. At high sterol concentrations, formation of a ternary complex with INSIG (INSIG1 or INSIG2) leads to mask the ER export signal in SCAP, promoting retention of the complex in the endoplasmic reticulum. Low sterol concentrations trigger release of INSIG, a conformational change in the SSD domain of SCAP, unmasking of the ER export signal, promoting recruitment into COPII-coated vesicles and transport of the SCAP-SREBP to the Golgi: in the Golgi, SREBPs are then processed, releasing the transcription factor fragment of SREBPs from the membrane, its import into the nucleus and up-regulation of LDLR, INSIG1 and the mevalonate pathway. Binds cholesterol via its SSD domain.</text>
</comment>
<dbReference type="GO" id="GO:0000139">
    <property type="term" value="C:Golgi membrane"/>
    <property type="evidence" value="ECO:0007669"/>
    <property type="project" value="UniProtKB-SubCell"/>
</dbReference>
<evidence type="ECO:0000256" key="9">
    <source>
        <dbReference type="ARBA" id="ARBA00022824"/>
    </source>
</evidence>
<evidence type="ECO:0000256" key="13">
    <source>
        <dbReference type="ARBA" id="ARBA00023136"/>
    </source>
</evidence>
<keyword evidence="6" id="KW-0153">Cholesterol metabolism</keyword>
<evidence type="ECO:0000259" key="19">
    <source>
        <dbReference type="PROSITE" id="PS50156"/>
    </source>
</evidence>
<dbReference type="GO" id="GO:0008202">
    <property type="term" value="P:steroid metabolic process"/>
    <property type="evidence" value="ECO:0007669"/>
    <property type="project" value="UniProtKB-KW"/>
</dbReference>
<keyword evidence="9" id="KW-0256">Endoplasmic reticulum</keyword>
<dbReference type="Proteomes" id="UP001212411">
    <property type="component" value="Chromosome 1"/>
</dbReference>
<dbReference type="Pfam" id="PF12349">
    <property type="entry name" value="Sterol-sensing"/>
    <property type="match status" value="1"/>
</dbReference>
<keyword evidence="13 18" id="KW-0472">Membrane</keyword>
<keyword evidence="7 17" id="KW-0853">WD repeat</keyword>
<evidence type="ECO:0000313" key="20">
    <source>
        <dbReference type="EMBL" id="WBW72507.1"/>
    </source>
</evidence>
<dbReference type="GO" id="GO:0005789">
    <property type="term" value="C:endoplasmic reticulum membrane"/>
    <property type="evidence" value="ECO:0007669"/>
    <property type="project" value="InterPro"/>
</dbReference>
<dbReference type="SUPFAM" id="SSF82171">
    <property type="entry name" value="DPP6 N-terminal domain-like"/>
    <property type="match status" value="1"/>
</dbReference>
<dbReference type="GO" id="GO:0012507">
    <property type="term" value="C:ER to Golgi transport vesicle membrane"/>
    <property type="evidence" value="ECO:0007669"/>
    <property type="project" value="UniProtKB-SubCell"/>
</dbReference>